<dbReference type="Pfam" id="PF22917">
    <property type="entry name" value="PRISE"/>
    <property type="match status" value="1"/>
</dbReference>
<name>A0ABT6FJ36_9BACT</name>
<evidence type="ECO:0000259" key="1">
    <source>
        <dbReference type="Pfam" id="PF22917"/>
    </source>
</evidence>
<evidence type="ECO:0000313" key="2">
    <source>
        <dbReference type="EMBL" id="MDG3007562.1"/>
    </source>
</evidence>
<accession>A0ABT6FJ36</accession>
<dbReference type="Proteomes" id="UP001216907">
    <property type="component" value="Unassembled WGS sequence"/>
</dbReference>
<proteinExistence type="predicted"/>
<evidence type="ECO:0000313" key="3">
    <source>
        <dbReference type="Proteomes" id="UP001216907"/>
    </source>
</evidence>
<dbReference type="SUPFAM" id="SSF51735">
    <property type="entry name" value="NAD(P)-binding Rossmann-fold domains"/>
    <property type="match status" value="1"/>
</dbReference>
<dbReference type="Gene3D" id="3.40.50.720">
    <property type="entry name" value="NAD(P)-binding Rossmann-like Domain"/>
    <property type="match status" value="1"/>
</dbReference>
<dbReference type="InterPro" id="IPR036291">
    <property type="entry name" value="NAD(P)-bd_dom_sf"/>
</dbReference>
<gene>
    <name evidence="2" type="ORF">PZE19_27685</name>
</gene>
<sequence length="355" mass="38985">MSEAERVVVVAGAQGVIGRNAAVHFSKQAGTTVYGLSRRPVDLPGVRGVAVDLLDPADARAKLGGLSDATHLVFAAYVEKATAAEKSAVNSALLENTLDGLEAAAPGLRHVTLYQGGKAYGADLGPFKTPAREDDPRLMPPNFYYDQEDILKRRREAWHYTVLRPEAVCGFALGNPMNLAMVIAVYATLSKELGLPLRFPGPLGAYRALYQVTSADVLARATDWAGTTPAAREEVYNITNGDSFRWEHLWPRIARMFDMETAPPVPLKLAEYMADKGPLWDAIGARYGLASIPYEQAAAWGFGDFIFHSEFDNITSTIKARRHGFHDCIDTEEMFLEFFDQLREARVIPPRAARA</sequence>
<comment type="caution">
    <text evidence="2">The sequence shown here is derived from an EMBL/GenBank/DDBJ whole genome shotgun (WGS) entry which is preliminary data.</text>
</comment>
<keyword evidence="3" id="KW-1185">Reference proteome</keyword>
<feature type="domain" description="PRISE-like Rossmann-fold" evidence="1">
    <location>
        <begin position="57"/>
        <end position="349"/>
    </location>
</feature>
<dbReference type="EMBL" id="JARRAG010000002">
    <property type="protein sequence ID" value="MDG3007562.1"/>
    <property type="molecule type" value="Genomic_DNA"/>
</dbReference>
<protein>
    <submittedName>
        <fullName evidence="2">SDR family oxidoreductase</fullName>
    </submittedName>
</protein>
<dbReference type="PANTHER" id="PTHR32487:SF0">
    <property type="entry name" value="3-OXO-DELTA(4,5)-STEROID 5-BETA-REDUCTASE"/>
    <property type="match status" value="1"/>
</dbReference>
<dbReference type="PANTHER" id="PTHR32487">
    <property type="entry name" value="3-OXO-DELTA(4,5)-STEROID 5-BETA-REDUCTASE"/>
    <property type="match status" value="1"/>
</dbReference>
<dbReference type="RefSeq" id="WP_277863840.1">
    <property type="nucleotide sequence ID" value="NZ_JARRAG010000002.1"/>
</dbReference>
<organism evidence="2 3">
    <name type="scientific">Paludisphaera mucosa</name>
    <dbReference type="NCBI Taxonomy" id="3030827"/>
    <lineage>
        <taxon>Bacteria</taxon>
        <taxon>Pseudomonadati</taxon>
        <taxon>Planctomycetota</taxon>
        <taxon>Planctomycetia</taxon>
        <taxon>Isosphaerales</taxon>
        <taxon>Isosphaeraceae</taxon>
        <taxon>Paludisphaera</taxon>
    </lineage>
</organism>
<dbReference type="InterPro" id="IPR055222">
    <property type="entry name" value="PRISE-like_Rossmann-fold"/>
</dbReference>
<reference evidence="2 3" key="1">
    <citation type="submission" date="2023-03" db="EMBL/GenBank/DDBJ databases">
        <title>Paludisphaera mucosa sp. nov. a novel planctomycete from northern fen.</title>
        <authorList>
            <person name="Ivanova A."/>
        </authorList>
    </citation>
    <scope>NUCLEOTIDE SEQUENCE [LARGE SCALE GENOMIC DNA]</scope>
    <source>
        <strain evidence="2 3">Pla2</strain>
    </source>
</reference>
<dbReference type="CDD" id="cd08948">
    <property type="entry name" value="5beta-POR_like_SDR_a"/>
    <property type="match status" value="1"/>
</dbReference>